<keyword evidence="1" id="KW-0812">Transmembrane</keyword>
<keyword evidence="3" id="KW-1185">Reference proteome</keyword>
<evidence type="ECO:0000256" key="1">
    <source>
        <dbReference type="SAM" id="Phobius"/>
    </source>
</evidence>
<organism evidence="2 3">
    <name type="scientific">Paenibacillus arenilitoris</name>
    <dbReference type="NCBI Taxonomy" id="2772299"/>
    <lineage>
        <taxon>Bacteria</taxon>
        <taxon>Bacillati</taxon>
        <taxon>Bacillota</taxon>
        <taxon>Bacilli</taxon>
        <taxon>Bacillales</taxon>
        <taxon>Paenibacillaceae</taxon>
        <taxon>Paenibacillus</taxon>
    </lineage>
</organism>
<evidence type="ECO:0000313" key="3">
    <source>
        <dbReference type="Proteomes" id="UP000632125"/>
    </source>
</evidence>
<name>A0A927CU18_9BACL</name>
<comment type="caution">
    <text evidence="2">The sequence shown here is derived from an EMBL/GenBank/DDBJ whole genome shotgun (WGS) entry which is preliminary data.</text>
</comment>
<dbReference type="EMBL" id="JACXIY010000067">
    <property type="protein sequence ID" value="MBD2872933.1"/>
    <property type="molecule type" value="Genomic_DNA"/>
</dbReference>
<protein>
    <submittedName>
        <fullName evidence="2">Uncharacterized protein</fullName>
    </submittedName>
</protein>
<dbReference type="RefSeq" id="WP_190868081.1">
    <property type="nucleotide sequence ID" value="NZ_JACXIY010000067.1"/>
</dbReference>
<evidence type="ECO:0000313" key="2">
    <source>
        <dbReference type="EMBL" id="MBD2872933.1"/>
    </source>
</evidence>
<dbReference type="AlphaFoldDB" id="A0A927CU18"/>
<feature type="transmembrane region" description="Helical" evidence="1">
    <location>
        <begin position="32"/>
        <end position="50"/>
    </location>
</feature>
<keyword evidence="1" id="KW-1133">Transmembrane helix</keyword>
<accession>A0A927CU18</accession>
<proteinExistence type="predicted"/>
<reference evidence="2" key="1">
    <citation type="submission" date="2020-09" db="EMBL/GenBank/DDBJ databases">
        <title>A novel bacterium of genus Paenibacillus, isolated from South China Sea.</title>
        <authorList>
            <person name="Huang H."/>
            <person name="Mo K."/>
            <person name="Hu Y."/>
        </authorList>
    </citation>
    <scope>NUCLEOTIDE SEQUENCE</scope>
    <source>
        <strain evidence="2">IB182493</strain>
    </source>
</reference>
<keyword evidence="1" id="KW-0472">Membrane</keyword>
<dbReference type="Proteomes" id="UP000632125">
    <property type="component" value="Unassembled WGS sequence"/>
</dbReference>
<gene>
    <name evidence="2" type="ORF">IDH41_30675</name>
</gene>
<sequence length="80" mass="9490">MMERMVVVFVLFVIFLARDIVTIKRMRKCEKMVYVVSIIVAVYLGTAYITDLDWPFLQDIAYWLFREPARVIVDLLKVSK</sequence>